<name>A0A9D4DJ58_DREPO</name>
<sequence>MTSDGKHGYYITSEGNQIAIACNQATTEGNHATYAGYQITSDGNQATAEKHLANNVGYQVTIDGNQATSDCNKANTNSYLAALDTSSVTTNWKHSVIIDNAAPENACDEGSGYLDGETLHVSLKGKILLFLNSENEPFSGKTGFNACV</sequence>
<evidence type="ECO:0000313" key="1">
    <source>
        <dbReference type="EMBL" id="KAH3749883.1"/>
    </source>
</evidence>
<organism evidence="1 2">
    <name type="scientific">Dreissena polymorpha</name>
    <name type="common">Zebra mussel</name>
    <name type="synonym">Mytilus polymorpha</name>
    <dbReference type="NCBI Taxonomy" id="45954"/>
    <lineage>
        <taxon>Eukaryota</taxon>
        <taxon>Metazoa</taxon>
        <taxon>Spiralia</taxon>
        <taxon>Lophotrochozoa</taxon>
        <taxon>Mollusca</taxon>
        <taxon>Bivalvia</taxon>
        <taxon>Autobranchia</taxon>
        <taxon>Heteroconchia</taxon>
        <taxon>Euheterodonta</taxon>
        <taxon>Imparidentia</taxon>
        <taxon>Neoheterodontei</taxon>
        <taxon>Myida</taxon>
        <taxon>Dreissenoidea</taxon>
        <taxon>Dreissenidae</taxon>
        <taxon>Dreissena</taxon>
    </lineage>
</organism>
<reference evidence="1" key="1">
    <citation type="journal article" date="2019" name="bioRxiv">
        <title>The Genome of the Zebra Mussel, Dreissena polymorpha: A Resource for Invasive Species Research.</title>
        <authorList>
            <person name="McCartney M.A."/>
            <person name="Auch B."/>
            <person name="Kono T."/>
            <person name="Mallez S."/>
            <person name="Zhang Y."/>
            <person name="Obille A."/>
            <person name="Becker A."/>
            <person name="Abrahante J.E."/>
            <person name="Garbe J."/>
            <person name="Badalamenti J.P."/>
            <person name="Herman A."/>
            <person name="Mangelson H."/>
            <person name="Liachko I."/>
            <person name="Sullivan S."/>
            <person name="Sone E.D."/>
            <person name="Koren S."/>
            <person name="Silverstein K.A.T."/>
            <person name="Beckman K.B."/>
            <person name="Gohl D.M."/>
        </authorList>
    </citation>
    <scope>NUCLEOTIDE SEQUENCE</scope>
    <source>
        <strain evidence="1">Duluth1</strain>
        <tissue evidence="1">Whole animal</tissue>
    </source>
</reference>
<accession>A0A9D4DJ58</accession>
<reference evidence="1" key="2">
    <citation type="submission" date="2020-11" db="EMBL/GenBank/DDBJ databases">
        <authorList>
            <person name="McCartney M.A."/>
            <person name="Auch B."/>
            <person name="Kono T."/>
            <person name="Mallez S."/>
            <person name="Becker A."/>
            <person name="Gohl D.M."/>
            <person name="Silverstein K.A.T."/>
            <person name="Koren S."/>
            <person name="Bechman K.B."/>
            <person name="Herman A."/>
            <person name="Abrahante J.E."/>
            <person name="Garbe J."/>
        </authorList>
    </citation>
    <scope>NUCLEOTIDE SEQUENCE</scope>
    <source>
        <strain evidence="1">Duluth1</strain>
        <tissue evidence="1">Whole animal</tissue>
    </source>
</reference>
<proteinExistence type="predicted"/>
<comment type="caution">
    <text evidence="1">The sequence shown here is derived from an EMBL/GenBank/DDBJ whole genome shotgun (WGS) entry which is preliminary data.</text>
</comment>
<protein>
    <submittedName>
        <fullName evidence="1">Uncharacterized protein</fullName>
    </submittedName>
</protein>
<dbReference type="EMBL" id="JAIWYP010000010">
    <property type="protein sequence ID" value="KAH3749883.1"/>
    <property type="molecule type" value="Genomic_DNA"/>
</dbReference>
<gene>
    <name evidence="1" type="ORF">DPMN_184398</name>
</gene>
<dbReference type="AlphaFoldDB" id="A0A9D4DJ58"/>
<evidence type="ECO:0000313" key="2">
    <source>
        <dbReference type="Proteomes" id="UP000828390"/>
    </source>
</evidence>
<dbReference type="Proteomes" id="UP000828390">
    <property type="component" value="Unassembled WGS sequence"/>
</dbReference>
<keyword evidence="2" id="KW-1185">Reference proteome</keyword>